<dbReference type="GO" id="GO:0071013">
    <property type="term" value="C:catalytic step 2 spliceosome"/>
    <property type="evidence" value="ECO:0007669"/>
    <property type="project" value="TreeGrafter"/>
</dbReference>
<dbReference type="PANTHER" id="PTHR12707">
    <property type="entry name" value="PINN"/>
    <property type="match status" value="1"/>
</dbReference>
<feature type="compositionally biased region" description="Polar residues" evidence="9">
    <location>
        <begin position="300"/>
        <end position="311"/>
    </location>
</feature>
<dbReference type="WBParaSite" id="EVEC_0000794901-mRNA-1">
    <property type="protein sequence ID" value="EVEC_0000794901-mRNA-1"/>
    <property type="gene ID" value="EVEC_0000794901"/>
</dbReference>
<keyword evidence="4" id="KW-0805">Transcription regulation</keyword>
<evidence type="ECO:0000256" key="2">
    <source>
        <dbReference type="ARBA" id="ARBA00010386"/>
    </source>
</evidence>
<evidence type="ECO:0000256" key="4">
    <source>
        <dbReference type="ARBA" id="ARBA00023015"/>
    </source>
</evidence>
<dbReference type="OrthoDB" id="330772at2759"/>
<keyword evidence="12" id="KW-1185">Reference proteome</keyword>
<evidence type="ECO:0000259" key="10">
    <source>
        <dbReference type="Pfam" id="PF04696"/>
    </source>
</evidence>
<name>A0A0N4VBN6_ENTVE</name>
<gene>
    <name evidence="11" type="ORF">EVEC_LOCUS7433</name>
</gene>
<keyword evidence="6" id="KW-0508">mRNA splicing</keyword>
<keyword evidence="7" id="KW-0539">Nucleus</keyword>
<evidence type="ECO:0000313" key="13">
    <source>
        <dbReference type="WBParaSite" id="EVEC_0000794901-mRNA-1"/>
    </source>
</evidence>
<evidence type="ECO:0000313" key="12">
    <source>
        <dbReference type="Proteomes" id="UP000274131"/>
    </source>
</evidence>
<dbReference type="InterPro" id="IPR039853">
    <property type="entry name" value="Pinin"/>
</dbReference>
<evidence type="ECO:0000256" key="8">
    <source>
        <dbReference type="SAM" id="Coils"/>
    </source>
</evidence>
<dbReference type="Proteomes" id="UP000274131">
    <property type="component" value="Unassembled WGS sequence"/>
</dbReference>
<dbReference type="GO" id="GO:0006397">
    <property type="term" value="P:mRNA processing"/>
    <property type="evidence" value="ECO:0007669"/>
    <property type="project" value="UniProtKB-KW"/>
</dbReference>
<sequence>MALEDLNADISKAFEDLRNIEDSITALGRNERFGIVRRRFSDGPHDSYATDRYDTRTVNYGGVGVANKRRLVISADNEPDFSLYDGPGAGKRARDDTVEEETRRTVQSSVVMPTIETKSREAAINELKGQEKREVSVRNRRMFSNLLLGTLQRFQKEEKKISSTEKVQAEKQEEVERRLRETEMEEKERIAKERMELLEKRREKERQIKALQRKKAIIQYAEQKLEHLRKLKNFIQTQAKPSIFYMPSKHTLRTLELLKNTSKLMDDRIEHRRRQMEEELKTPEEREKKADVKGDEDENNGVSSVGVQSDARSTEESKTENASENEKKAEDPYEEEKMNGSVRQDKSEDEEEQTADSDDAKGDQDSKRRESGKVSEEVRKSSEERSEHSSRSSDED</sequence>
<feature type="coiled-coil region" evidence="8">
    <location>
        <begin position="180"/>
        <end position="231"/>
    </location>
</feature>
<proteinExistence type="inferred from homology"/>
<comment type="similarity">
    <text evidence="2">Belongs to the pinin family.</text>
</comment>
<feature type="compositionally biased region" description="Basic and acidic residues" evidence="9">
    <location>
        <begin position="312"/>
        <end position="346"/>
    </location>
</feature>
<reference evidence="13" key="1">
    <citation type="submission" date="2017-02" db="UniProtKB">
        <authorList>
            <consortium name="WormBaseParasite"/>
        </authorList>
    </citation>
    <scope>IDENTIFICATION</scope>
</reference>
<dbReference type="STRING" id="51028.A0A0N4VBN6"/>
<organism evidence="13">
    <name type="scientific">Enterobius vermicularis</name>
    <name type="common">Human pinworm</name>
    <dbReference type="NCBI Taxonomy" id="51028"/>
    <lineage>
        <taxon>Eukaryota</taxon>
        <taxon>Metazoa</taxon>
        <taxon>Ecdysozoa</taxon>
        <taxon>Nematoda</taxon>
        <taxon>Chromadorea</taxon>
        <taxon>Rhabditida</taxon>
        <taxon>Spirurina</taxon>
        <taxon>Oxyuridomorpha</taxon>
        <taxon>Oxyuroidea</taxon>
        <taxon>Oxyuridae</taxon>
        <taxon>Enterobius</taxon>
    </lineage>
</organism>
<dbReference type="PANTHER" id="PTHR12707:SF0">
    <property type="entry name" value="PININ"/>
    <property type="match status" value="1"/>
</dbReference>
<dbReference type="Pfam" id="PF04696">
    <property type="entry name" value="Pinin_SDK_memA"/>
    <property type="match status" value="1"/>
</dbReference>
<evidence type="ECO:0000256" key="7">
    <source>
        <dbReference type="ARBA" id="ARBA00023242"/>
    </source>
</evidence>
<evidence type="ECO:0000313" key="11">
    <source>
        <dbReference type="EMBL" id="VDD92682.1"/>
    </source>
</evidence>
<evidence type="ECO:0000256" key="6">
    <source>
        <dbReference type="ARBA" id="ARBA00023187"/>
    </source>
</evidence>
<evidence type="ECO:0000256" key="1">
    <source>
        <dbReference type="ARBA" id="ARBA00004123"/>
    </source>
</evidence>
<evidence type="ECO:0000256" key="9">
    <source>
        <dbReference type="SAM" id="MobiDB-lite"/>
    </source>
</evidence>
<dbReference type="InterPro" id="IPR006786">
    <property type="entry name" value="Pinin_SDK_MemA"/>
</dbReference>
<accession>A0A0N4VBN6</accession>
<keyword evidence="5" id="KW-0804">Transcription</keyword>
<evidence type="ECO:0000256" key="3">
    <source>
        <dbReference type="ARBA" id="ARBA00022664"/>
    </source>
</evidence>
<feature type="compositionally biased region" description="Basic and acidic residues" evidence="9">
    <location>
        <begin position="275"/>
        <end position="293"/>
    </location>
</feature>
<dbReference type="EMBL" id="UXUI01008921">
    <property type="protein sequence ID" value="VDD92682.1"/>
    <property type="molecule type" value="Genomic_DNA"/>
</dbReference>
<protein>
    <submittedName>
        <fullName evidence="13">Pinin_SDK_memA domain-containing protein</fullName>
    </submittedName>
</protein>
<keyword evidence="8" id="KW-0175">Coiled coil</keyword>
<reference evidence="11 12" key="2">
    <citation type="submission" date="2018-10" db="EMBL/GenBank/DDBJ databases">
        <authorList>
            <consortium name="Pathogen Informatics"/>
        </authorList>
    </citation>
    <scope>NUCLEOTIDE SEQUENCE [LARGE SCALE GENOMIC DNA]</scope>
</reference>
<feature type="compositionally biased region" description="Basic and acidic residues" evidence="9">
    <location>
        <begin position="358"/>
        <end position="396"/>
    </location>
</feature>
<feature type="domain" description="Pinin/SDK/MemA protein" evidence="10">
    <location>
        <begin position="136"/>
        <end position="262"/>
    </location>
</feature>
<evidence type="ECO:0000256" key="5">
    <source>
        <dbReference type="ARBA" id="ARBA00023163"/>
    </source>
</evidence>
<feature type="compositionally biased region" description="Acidic residues" evidence="9">
    <location>
        <begin position="347"/>
        <end position="357"/>
    </location>
</feature>
<keyword evidence="3" id="KW-0507">mRNA processing</keyword>
<feature type="region of interest" description="Disordered" evidence="9">
    <location>
        <begin position="275"/>
        <end position="396"/>
    </location>
</feature>
<comment type="subcellular location">
    <subcellularLocation>
        <location evidence="1">Nucleus</location>
    </subcellularLocation>
</comment>
<dbReference type="AlphaFoldDB" id="A0A0N4VBN6"/>
<dbReference type="GO" id="GO:0008380">
    <property type="term" value="P:RNA splicing"/>
    <property type="evidence" value="ECO:0007669"/>
    <property type="project" value="UniProtKB-KW"/>
</dbReference>